<accession>A0ABD2X890</accession>
<evidence type="ECO:0000313" key="1">
    <source>
        <dbReference type="EMBL" id="KAL3401344.1"/>
    </source>
</evidence>
<evidence type="ECO:0008006" key="3">
    <source>
        <dbReference type="Google" id="ProtNLM"/>
    </source>
</evidence>
<proteinExistence type="predicted"/>
<dbReference type="AlphaFoldDB" id="A0ABD2X890"/>
<name>A0ABD2X890_9HYME</name>
<reference evidence="1 2" key="1">
    <citation type="journal article" date="2024" name="bioRxiv">
        <title>A reference genome for Trichogramma kaykai: A tiny desert-dwelling parasitoid wasp with competing sex-ratio distorters.</title>
        <authorList>
            <person name="Culotta J."/>
            <person name="Lindsey A.R."/>
        </authorList>
    </citation>
    <scope>NUCLEOTIDE SEQUENCE [LARGE SCALE GENOMIC DNA]</scope>
    <source>
        <strain evidence="1 2">KSX58</strain>
    </source>
</reference>
<organism evidence="1 2">
    <name type="scientific">Trichogramma kaykai</name>
    <dbReference type="NCBI Taxonomy" id="54128"/>
    <lineage>
        <taxon>Eukaryota</taxon>
        <taxon>Metazoa</taxon>
        <taxon>Ecdysozoa</taxon>
        <taxon>Arthropoda</taxon>
        <taxon>Hexapoda</taxon>
        <taxon>Insecta</taxon>
        <taxon>Pterygota</taxon>
        <taxon>Neoptera</taxon>
        <taxon>Endopterygota</taxon>
        <taxon>Hymenoptera</taxon>
        <taxon>Apocrita</taxon>
        <taxon>Proctotrupomorpha</taxon>
        <taxon>Chalcidoidea</taxon>
        <taxon>Trichogrammatidae</taxon>
        <taxon>Trichogramma</taxon>
    </lineage>
</organism>
<gene>
    <name evidence="1" type="ORF">TKK_005479</name>
</gene>
<dbReference type="Proteomes" id="UP001627154">
    <property type="component" value="Unassembled WGS sequence"/>
</dbReference>
<sequence>MRASCGRFILCIPLLQVCRDEARIYIRTEGNGEVTPINPNKVANRIGSSRRMHRLASLVIKLIKICHVFYVARARLALCVYMTRDVPTYDVI</sequence>
<comment type="caution">
    <text evidence="1">The sequence shown here is derived from an EMBL/GenBank/DDBJ whole genome shotgun (WGS) entry which is preliminary data.</text>
</comment>
<keyword evidence="2" id="KW-1185">Reference proteome</keyword>
<dbReference type="EMBL" id="JBJJXI010000046">
    <property type="protein sequence ID" value="KAL3401344.1"/>
    <property type="molecule type" value="Genomic_DNA"/>
</dbReference>
<evidence type="ECO:0000313" key="2">
    <source>
        <dbReference type="Proteomes" id="UP001627154"/>
    </source>
</evidence>
<protein>
    <recommendedName>
        <fullName evidence="3">Secreted protein</fullName>
    </recommendedName>
</protein>